<dbReference type="CDD" id="cd06602">
    <property type="entry name" value="GH31_MGAM_SI_GAA"/>
    <property type="match status" value="1"/>
</dbReference>
<dbReference type="PROSITE" id="PS00129">
    <property type="entry name" value="GLYCOSYL_HYDROL_F31_1"/>
    <property type="match status" value="1"/>
</dbReference>
<name>A0A6A4GUA4_9AGAR</name>
<evidence type="ECO:0000256" key="8">
    <source>
        <dbReference type="ARBA" id="ARBA00041343"/>
    </source>
</evidence>
<reference evidence="13" key="1">
    <citation type="journal article" date="2019" name="Environ. Microbiol.">
        <title>Fungal ecological strategies reflected in gene transcription - a case study of two litter decomposers.</title>
        <authorList>
            <person name="Barbi F."/>
            <person name="Kohler A."/>
            <person name="Barry K."/>
            <person name="Baskaran P."/>
            <person name="Daum C."/>
            <person name="Fauchery L."/>
            <person name="Ihrmark K."/>
            <person name="Kuo A."/>
            <person name="LaButti K."/>
            <person name="Lipzen A."/>
            <person name="Morin E."/>
            <person name="Grigoriev I.V."/>
            <person name="Henrissat B."/>
            <person name="Lindahl B."/>
            <person name="Martin F."/>
        </authorList>
    </citation>
    <scope>NUCLEOTIDE SEQUENCE</scope>
    <source>
        <strain evidence="13">JB14</strain>
    </source>
</reference>
<feature type="signal peptide" evidence="10">
    <location>
        <begin position="1"/>
        <end position="24"/>
    </location>
</feature>
<evidence type="ECO:0000259" key="12">
    <source>
        <dbReference type="Pfam" id="PF13802"/>
    </source>
</evidence>
<evidence type="ECO:0000256" key="6">
    <source>
        <dbReference type="ARBA" id="ARBA00023180"/>
    </source>
</evidence>
<evidence type="ECO:0000256" key="5">
    <source>
        <dbReference type="ARBA" id="ARBA00022801"/>
    </source>
</evidence>
<evidence type="ECO:0000256" key="9">
    <source>
        <dbReference type="RuleBase" id="RU361185"/>
    </source>
</evidence>
<dbReference type="PANTHER" id="PTHR22762">
    <property type="entry name" value="ALPHA-GLUCOSIDASE"/>
    <property type="match status" value="1"/>
</dbReference>
<dbReference type="GO" id="GO:0090599">
    <property type="term" value="F:alpha-glucosidase activity"/>
    <property type="evidence" value="ECO:0007669"/>
    <property type="project" value="UniProtKB-ARBA"/>
</dbReference>
<evidence type="ECO:0000256" key="4">
    <source>
        <dbReference type="ARBA" id="ARBA00022729"/>
    </source>
</evidence>
<dbReference type="OrthoDB" id="5839090at2759"/>
<feature type="chain" id="PRO_5025564919" description="alpha-glucosidase" evidence="10">
    <location>
        <begin position="25"/>
        <end position="952"/>
    </location>
</feature>
<dbReference type="InterPro" id="IPR025887">
    <property type="entry name" value="Glyco_hydro_31_N_dom"/>
</dbReference>
<evidence type="ECO:0000256" key="1">
    <source>
        <dbReference type="ARBA" id="ARBA00001657"/>
    </source>
</evidence>
<comment type="similarity">
    <text evidence="2 9">Belongs to the glycosyl hydrolase 31 family.</text>
</comment>
<feature type="domain" description="Glycoside hydrolase family 31 TIM barrel" evidence="11">
    <location>
        <begin position="313"/>
        <end position="749"/>
    </location>
</feature>
<dbReference type="Gene3D" id="3.20.20.80">
    <property type="entry name" value="Glycosidases"/>
    <property type="match status" value="2"/>
</dbReference>
<dbReference type="Gene3D" id="2.60.40.1760">
    <property type="entry name" value="glycosyl hydrolase (family 31)"/>
    <property type="match status" value="1"/>
</dbReference>
<dbReference type="AlphaFoldDB" id="A0A6A4GUA4"/>
<evidence type="ECO:0000256" key="2">
    <source>
        <dbReference type="ARBA" id="ARBA00007806"/>
    </source>
</evidence>
<keyword evidence="5 9" id="KW-0378">Hydrolase</keyword>
<gene>
    <name evidence="13" type="ORF">BT96DRAFT_1003288</name>
</gene>
<evidence type="ECO:0000259" key="11">
    <source>
        <dbReference type="Pfam" id="PF01055"/>
    </source>
</evidence>
<dbReference type="SUPFAM" id="SSF74650">
    <property type="entry name" value="Galactose mutarotase-like"/>
    <property type="match status" value="1"/>
</dbReference>
<dbReference type="EMBL" id="ML769699">
    <property type="protein sequence ID" value="KAE9389389.1"/>
    <property type="molecule type" value="Genomic_DNA"/>
</dbReference>
<keyword evidence="7 9" id="KW-0326">Glycosidase</keyword>
<evidence type="ECO:0000313" key="14">
    <source>
        <dbReference type="Proteomes" id="UP000799118"/>
    </source>
</evidence>
<keyword evidence="4 10" id="KW-0732">Signal</keyword>
<feature type="domain" description="Glycoside hydrolase family 31 N-terminal" evidence="12">
    <location>
        <begin position="172"/>
        <end position="261"/>
    </location>
</feature>
<dbReference type="InterPro" id="IPR011013">
    <property type="entry name" value="Gal_mutarotase_sf_dom"/>
</dbReference>
<dbReference type="InterPro" id="IPR030459">
    <property type="entry name" value="Glyco_hydro_31_CS"/>
</dbReference>
<dbReference type="GO" id="GO:0005975">
    <property type="term" value="P:carbohydrate metabolic process"/>
    <property type="evidence" value="ECO:0007669"/>
    <property type="project" value="InterPro"/>
</dbReference>
<evidence type="ECO:0000313" key="13">
    <source>
        <dbReference type="EMBL" id="KAE9389389.1"/>
    </source>
</evidence>
<keyword evidence="6" id="KW-0325">Glycoprotein</keyword>
<protein>
    <recommendedName>
        <fullName evidence="3">alpha-glucosidase</fullName>
        <ecNumber evidence="3">3.2.1.20</ecNumber>
    </recommendedName>
    <alternativeName>
        <fullName evidence="8">Maltase</fullName>
    </alternativeName>
</protein>
<dbReference type="Proteomes" id="UP000799118">
    <property type="component" value="Unassembled WGS sequence"/>
</dbReference>
<evidence type="ECO:0000256" key="3">
    <source>
        <dbReference type="ARBA" id="ARBA00012741"/>
    </source>
</evidence>
<evidence type="ECO:0000256" key="7">
    <source>
        <dbReference type="ARBA" id="ARBA00023295"/>
    </source>
</evidence>
<proteinExistence type="inferred from homology"/>
<dbReference type="InterPro" id="IPR000322">
    <property type="entry name" value="Glyco_hydro_31_TIM"/>
</dbReference>
<comment type="catalytic activity">
    <reaction evidence="1">
        <text>Hydrolysis of terminal, non-reducing (1-&gt;4)-linked alpha-D-glucose residues with release of alpha-D-glucose.</text>
        <dbReference type="EC" id="3.2.1.20"/>
    </reaction>
</comment>
<dbReference type="GO" id="GO:0030246">
    <property type="term" value="F:carbohydrate binding"/>
    <property type="evidence" value="ECO:0007669"/>
    <property type="project" value="InterPro"/>
</dbReference>
<evidence type="ECO:0000256" key="10">
    <source>
        <dbReference type="SAM" id="SignalP"/>
    </source>
</evidence>
<keyword evidence="14" id="KW-1185">Reference proteome</keyword>
<dbReference type="InterPro" id="IPR030458">
    <property type="entry name" value="Glyco_hydro_31_AS"/>
</dbReference>
<dbReference type="PROSITE" id="PS00707">
    <property type="entry name" value="GLYCOSYL_HYDROL_F31_2"/>
    <property type="match status" value="1"/>
</dbReference>
<dbReference type="Gene3D" id="2.60.40.1180">
    <property type="entry name" value="Golgi alpha-mannosidase II"/>
    <property type="match status" value="1"/>
</dbReference>
<dbReference type="SUPFAM" id="SSF51445">
    <property type="entry name" value="(Trans)glycosidases"/>
    <property type="match status" value="1"/>
</dbReference>
<dbReference type="CDD" id="cd14752">
    <property type="entry name" value="GH31_N"/>
    <property type="match status" value="1"/>
</dbReference>
<dbReference type="Pfam" id="PF13802">
    <property type="entry name" value="Gal_mutarotas_2"/>
    <property type="match status" value="1"/>
</dbReference>
<dbReference type="EC" id="3.2.1.20" evidence="3"/>
<dbReference type="PANTHER" id="PTHR22762:SF133">
    <property type="entry name" value="P-TYPE DOMAIN-CONTAINING PROTEIN"/>
    <property type="match status" value="1"/>
</dbReference>
<dbReference type="Pfam" id="PF01055">
    <property type="entry name" value="Glyco_hydro_31_2nd"/>
    <property type="match status" value="1"/>
</dbReference>
<dbReference type="InterPro" id="IPR017853">
    <property type="entry name" value="GH"/>
</dbReference>
<organism evidence="13 14">
    <name type="scientific">Gymnopus androsaceus JB14</name>
    <dbReference type="NCBI Taxonomy" id="1447944"/>
    <lineage>
        <taxon>Eukaryota</taxon>
        <taxon>Fungi</taxon>
        <taxon>Dikarya</taxon>
        <taxon>Basidiomycota</taxon>
        <taxon>Agaricomycotina</taxon>
        <taxon>Agaricomycetes</taxon>
        <taxon>Agaricomycetidae</taxon>
        <taxon>Agaricales</taxon>
        <taxon>Marasmiineae</taxon>
        <taxon>Omphalotaceae</taxon>
        <taxon>Gymnopus</taxon>
    </lineage>
</organism>
<sequence length="952" mass="104159">MFFFPLDLCLAAAIAAWLSPQVIAINVTTFSQNVSSCPGYNVNSLQETDIGLVGELSIGGTPCNAFGIDFANLSLEVTYDSEDRLRVRISDSQNKQYTIPESIITRPAPPSASLTNSSDLVFNYEPSPFAFWITRRSSLDALPLFDTRLSSLPSTPIPPVITDDNTTALDGFSLVFEDQYLQLTSSLPLDANIYGLGEVVASSGFRRNVASNGGSIQTLWARDAGDPIDQNMYGSHPIYLEHRYNKTTNEAQSHGVFLFSSSGADIMLLTPPGAAQSLVQYRMIGGVLDFYFFSGPSPQAVIEQYGALVGFPSWLPSWAFGFHLCRWGYTSVNDTMDQVKAMRAADIPLEGKHPAPTILDHIPEFYTLVMWNDIDLYHAFRDFTTDPVSFPADEERAFIQELTSNNQHYIPIVDAALAHLTNATDVYDPYSRGHELGTFVKNPDGSEYIGQVWPGYTVFPDWFANATQQWWTEALKNWSDGGVEYSGLWLDMNEISSFCTGSCGTGADLNDTSIPSIQIPGTPGNPVVDYPECYDPSVSGPSGNITVNGMLTCTNGSALSSLPSLPRRGLGAADEPEVNLNTPPYAIHDGNGALSVSTLATNATHAGGILDLDVHNMWGMMEEKATHLALQELQPGKRPVIIARSTFPSSGKWAGHWLGDNFSLWEYLYYNIQGILQFQIFQIPFVGADTCGFQGNTDEELCNRWMQLSAFVPFYRNHNQRGALSQEPYRWDSVANASRTAIATRLPYLQMYLRAEPRLFEHSGTSSPRSLNFLLPNVTTVEGIFPGRGNVTWRDFYTHAAINVSSTGTLTLSAPLGHINVHIRGGAALLMHANPAYTTTETRAGPFALLVSLESTEAFGTAYLDDGVTNPPSESRLVTFAATAQQLQITSNGNFTVEQNLEQVTVLGVPTKPAAVSVGGEEVDSWEFIADLEKLVISNVSSSLNDNQTISW</sequence>
<dbReference type="InterPro" id="IPR013780">
    <property type="entry name" value="Glyco_hydro_b"/>
</dbReference>
<accession>A0A6A4GUA4</accession>